<name>A0A495IV63_9SPHI</name>
<dbReference type="Proteomes" id="UP000268007">
    <property type="component" value="Unassembled WGS sequence"/>
</dbReference>
<keyword evidence="2" id="KW-0472">Membrane</keyword>
<organism evidence="5 6">
    <name type="scientific">Mucilaginibacter gracilis</name>
    <dbReference type="NCBI Taxonomy" id="423350"/>
    <lineage>
        <taxon>Bacteria</taxon>
        <taxon>Pseudomonadati</taxon>
        <taxon>Bacteroidota</taxon>
        <taxon>Sphingobacteriia</taxon>
        <taxon>Sphingobacteriales</taxon>
        <taxon>Sphingobacteriaceae</taxon>
        <taxon>Mucilaginibacter</taxon>
    </lineage>
</organism>
<dbReference type="PANTHER" id="PTHR30373:SF2">
    <property type="entry name" value="UPF0603 PROTEIN YGCG"/>
    <property type="match status" value="1"/>
</dbReference>
<comment type="caution">
    <text evidence="5">The sequence shown here is derived from an EMBL/GenBank/DDBJ whole genome shotgun (WGS) entry which is preliminary data.</text>
</comment>
<feature type="chain" id="PRO_5019841972" evidence="3">
    <location>
        <begin position="19"/>
        <end position="372"/>
    </location>
</feature>
<feature type="signal peptide" evidence="3">
    <location>
        <begin position="1"/>
        <end position="18"/>
    </location>
</feature>
<evidence type="ECO:0000256" key="1">
    <source>
        <dbReference type="SAM" id="MobiDB-lite"/>
    </source>
</evidence>
<feature type="transmembrane region" description="Helical" evidence="2">
    <location>
        <begin position="183"/>
        <end position="202"/>
    </location>
</feature>
<sequence>MKKFLLLALLLVTQTVWSQIPKPQKNTYVNDFAKVLTTDEVASLNKAIFEIEQKTSVQFAVVLVNKIPAAYEIEDYALLIGRKWHVGKNKNGIVYVAAIQQHKQRLQIATGLDSTFTKDTRQAILGALNPYFKRTDYAGGLQLLVSQIGQTLDANLLKAPTRATSAAVNTAIRVSKPVPNNNAVYGIIILVIVLVVVAYVIYSYKQSSGSTVGSGTGLSTGPAASYNNMPAAGYNNPGYNSGYNNGGMPVNSYPNHSGSGVGSFVAGAAVGAIAGYAANSLLNNHGHHHGGNYNTNNGITGGYGDNSFQADDSAPADTSSSSDYGNWGGSSSSSDDSSYSSTSSDDSSSYSSSDDSGFSSDSSDDSGSTSSW</sequence>
<keyword evidence="3" id="KW-0732">Signal</keyword>
<dbReference type="Gene3D" id="3.10.310.50">
    <property type="match status" value="1"/>
</dbReference>
<evidence type="ECO:0000313" key="6">
    <source>
        <dbReference type="Proteomes" id="UP000268007"/>
    </source>
</evidence>
<reference evidence="5 6" key="1">
    <citation type="submission" date="2018-10" db="EMBL/GenBank/DDBJ databases">
        <title>Genomic Encyclopedia of Archaeal and Bacterial Type Strains, Phase II (KMG-II): from individual species to whole genera.</title>
        <authorList>
            <person name="Goeker M."/>
        </authorList>
    </citation>
    <scope>NUCLEOTIDE SEQUENCE [LARGE SCALE GENOMIC DNA]</scope>
    <source>
        <strain evidence="5 6">DSM 18602</strain>
    </source>
</reference>
<keyword evidence="2" id="KW-0812">Transmembrane</keyword>
<evidence type="ECO:0000256" key="2">
    <source>
        <dbReference type="SAM" id="Phobius"/>
    </source>
</evidence>
<protein>
    <submittedName>
        <fullName evidence="5">Putative membrane protein YgcG</fullName>
    </submittedName>
</protein>
<dbReference type="InterPro" id="IPR009567">
    <property type="entry name" value="SARAF"/>
</dbReference>
<keyword evidence="6" id="KW-1185">Reference proteome</keyword>
<proteinExistence type="predicted"/>
<dbReference type="GO" id="GO:2001256">
    <property type="term" value="P:regulation of store-operated calcium entry"/>
    <property type="evidence" value="ECO:0007669"/>
    <property type="project" value="InterPro"/>
</dbReference>
<evidence type="ECO:0000313" key="5">
    <source>
        <dbReference type="EMBL" id="RKR80647.1"/>
    </source>
</evidence>
<evidence type="ECO:0000259" key="4">
    <source>
        <dbReference type="Pfam" id="PF04536"/>
    </source>
</evidence>
<feature type="domain" description="TPM" evidence="4">
    <location>
        <begin position="29"/>
        <end position="150"/>
    </location>
</feature>
<dbReference type="EMBL" id="RBKU01000001">
    <property type="protein sequence ID" value="RKR80647.1"/>
    <property type="molecule type" value="Genomic_DNA"/>
</dbReference>
<keyword evidence="2" id="KW-1133">Transmembrane helix</keyword>
<gene>
    <name evidence="5" type="ORF">BDD43_0773</name>
</gene>
<dbReference type="AlphaFoldDB" id="A0A495IV63"/>
<accession>A0A495IV63</accession>
<dbReference type="PANTHER" id="PTHR30373">
    <property type="entry name" value="UPF0603 PROTEIN YGCG"/>
    <property type="match status" value="1"/>
</dbReference>
<dbReference type="Pfam" id="PF06682">
    <property type="entry name" value="SARAF"/>
    <property type="match status" value="1"/>
</dbReference>
<evidence type="ECO:0000256" key="3">
    <source>
        <dbReference type="SAM" id="SignalP"/>
    </source>
</evidence>
<feature type="compositionally biased region" description="Low complexity" evidence="1">
    <location>
        <begin position="310"/>
        <end position="372"/>
    </location>
</feature>
<feature type="region of interest" description="Disordered" evidence="1">
    <location>
        <begin position="304"/>
        <end position="372"/>
    </location>
</feature>
<dbReference type="InterPro" id="IPR007621">
    <property type="entry name" value="TPM_dom"/>
</dbReference>
<dbReference type="RefSeq" id="WP_162846972.1">
    <property type="nucleotide sequence ID" value="NZ_RBKU01000001.1"/>
</dbReference>
<dbReference type="Pfam" id="PF04536">
    <property type="entry name" value="TPM_phosphatase"/>
    <property type="match status" value="1"/>
</dbReference>